<sequence>MQRQCQNECLTESTSRQLLTWSNTSETPTSLFTASQQDPKRERFPRTEPPALAQTLFEIPFARKPMAVARIANTRQSTPSGPRSQRVGISTLISTMLGANLSCEAFSAKVTPFPNPPSLFSALCGASYAMYLILGRFSVHTLCANLSAIDPTAP</sequence>
<name>A0A428PC43_9HYPO</name>
<reference evidence="2 3" key="1">
    <citation type="submission" date="2017-06" db="EMBL/GenBank/DDBJ databases">
        <title>Comparative genomic analysis of Ambrosia Fusariam Clade fungi.</title>
        <authorList>
            <person name="Stajich J.E."/>
            <person name="Carrillo J."/>
            <person name="Kijimoto T."/>
            <person name="Eskalen A."/>
            <person name="O'Donnell K."/>
            <person name="Kasson M."/>
        </authorList>
    </citation>
    <scope>NUCLEOTIDE SEQUENCE [LARGE SCALE GENOMIC DNA]</scope>
    <source>
        <strain evidence="2 3">NRRL62584</strain>
    </source>
</reference>
<dbReference type="EMBL" id="NKCI01000162">
    <property type="protein sequence ID" value="RSL50513.1"/>
    <property type="molecule type" value="Genomic_DNA"/>
</dbReference>
<gene>
    <name evidence="2" type="ORF">CEP54_011885</name>
</gene>
<dbReference type="Proteomes" id="UP000288168">
    <property type="component" value="Unassembled WGS sequence"/>
</dbReference>
<accession>A0A428PC43</accession>
<dbReference type="OrthoDB" id="10274285at2759"/>
<keyword evidence="3" id="KW-1185">Reference proteome</keyword>
<feature type="compositionally biased region" description="Polar residues" evidence="1">
    <location>
        <begin position="26"/>
        <end position="37"/>
    </location>
</feature>
<proteinExistence type="predicted"/>
<evidence type="ECO:0000256" key="1">
    <source>
        <dbReference type="SAM" id="MobiDB-lite"/>
    </source>
</evidence>
<comment type="caution">
    <text evidence="2">The sequence shown here is derived from an EMBL/GenBank/DDBJ whole genome shotgun (WGS) entry which is preliminary data.</text>
</comment>
<evidence type="ECO:0000313" key="3">
    <source>
        <dbReference type="Proteomes" id="UP000288168"/>
    </source>
</evidence>
<feature type="region of interest" description="Disordered" evidence="1">
    <location>
        <begin position="26"/>
        <end position="48"/>
    </location>
</feature>
<dbReference type="AlphaFoldDB" id="A0A428PC43"/>
<organism evidence="2 3">
    <name type="scientific">Fusarium duplospermum</name>
    <dbReference type="NCBI Taxonomy" id="1325734"/>
    <lineage>
        <taxon>Eukaryota</taxon>
        <taxon>Fungi</taxon>
        <taxon>Dikarya</taxon>
        <taxon>Ascomycota</taxon>
        <taxon>Pezizomycotina</taxon>
        <taxon>Sordariomycetes</taxon>
        <taxon>Hypocreomycetidae</taxon>
        <taxon>Hypocreales</taxon>
        <taxon>Nectriaceae</taxon>
        <taxon>Fusarium</taxon>
        <taxon>Fusarium solani species complex</taxon>
    </lineage>
</organism>
<protein>
    <submittedName>
        <fullName evidence="2">Uncharacterized protein</fullName>
    </submittedName>
</protein>
<evidence type="ECO:0000313" key="2">
    <source>
        <dbReference type="EMBL" id="RSL50513.1"/>
    </source>
</evidence>